<proteinExistence type="predicted"/>
<evidence type="ECO:0000313" key="1">
    <source>
        <dbReference type="EMBL" id="AEJ19152.1"/>
    </source>
</evidence>
<dbReference type="Proteomes" id="UP000000503">
    <property type="component" value="Chromosome"/>
</dbReference>
<dbReference type="RefSeq" id="WP_013968463.1">
    <property type="nucleotide sequence ID" value="NC_015732.1"/>
</dbReference>
<organism evidence="1 2">
    <name type="scientific">Gracilinema caldarium (strain ATCC 51460 / DSM 7334 / H1)</name>
    <name type="common">Treponema caldarium</name>
    <dbReference type="NCBI Taxonomy" id="744872"/>
    <lineage>
        <taxon>Bacteria</taxon>
        <taxon>Pseudomonadati</taxon>
        <taxon>Spirochaetota</taxon>
        <taxon>Spirochaetia</taxon>
        <taxon>Spirochaetales</taxon>
        <taxon>Breznakiellaceae</taxon>
        <taxon>Gracilinema</taxon>
    </lineage>
</organism>
<dbReference type="STRING" id="744872.Spica_1002"/>
<name>F8EXC5_GRAC1</name>
<dbReference type="HOGENOM" id="CLU_799110_0_0_12"/>
<evidence type="ECO:0000313" key="2">
    <source>
        <dbReference type="Proteomes" id="UP000000503"/>
    </source>
</evidence>
<gene>
    <name evidence="1" type="ordered locus">Spica_1002</name>
</gene>
<dbReference type="KEGG" id="scd:Spica_1002"/>
<reference evidence="2" key="1">
    <citation type="journal article" date="2013" name="Stand. Genomic Sci.">
        <title>Genome sequence of the thermophilic fresh-water bacterium Spirochaeta caldaria type strain (H1(T)), reclassification of Spirochaeta caldaria, Spirochaeta stenostrepta, and Spirochaeta zuelzerae in the genus Treponema as Treponema caldaria comb. nov., Treponema stenostrepta comb. nov., and Treponema zuelzerae comb. nov., and emendation of the genus Treponema.</title>
        <authorList>
            <person name="Abt B."/>
            <person name="Goker M."/>
            <person name="Scheuner C."/>
            <person name="Han C."/>
            <person name="Lu M."/>
            <person name="Misra M."/>
            <person name="Lapidus A."/>
            <person name="Nolan M."/>
            <person name="Lucas S."/>
            <person name="Hammon N."/>
            <person name="Deshpande S."/>
            <person name="Cheng J.F."/>
            <person name="Tapia R."/>
            <person name="Goodwin L.A."/>
            <person name="Pitluck S."/>
            <person name="Liolios K."/>
            <person name="Pagani I."/>
            <person name="Ivanova N."/>
            <person name="Mavromatis K."/>
            <person name="Mikhailova N."/>
            <person name="Huntemann M."/>
            <person name="Pati A."/>
            <person name="Chen A."/>
            <person name="Palaniappan K."/>
            <person name="Land M."/>
            <person name="Hauser L."/>
            <person name="Jeffries C.D."/>
            <person name="Rohde M."/>
            <person name="Spring S."/>
            <person name="Gronow S."/>
            <person name="Detter J.C."/>
            <person name="Bristow J."/>
            <person name="Eisen J.A."/>
            <person name="Markowitz V."/>
            <person name="Hugenholtz P."/>
            <person name="Kyrpides N.C."/>
            <person name="Woyke T."/>
            <person name="Klenk H.P."/>
        </authorList>
    </citation>
    <scope>NUCLEOTIDE SEQUENCE</scope>
    <source>
        <strain evidence="2">ATCC 51460 / DSM 7334 / H1</strain>
    </source>
</reference>
<dbReference type="AlphaFoldDB" id="F8EXC5"/>
<sequence>MMNQLLFTGRHCKNYVLAGFLILSLIIFGIVSCELFKEDYFPAYLSQAQAVKDLTSITKAAGISALATVGFLQFIPVPAIQKTYIVLGLHQISGPPAIVLLDSSDLSVIKAFTNLPAIGKFAMLDMNGYIATAYENTRVIRIDPVALTLNLFDPVNNTPYFSQTGFSLYSLSITTAYLCEMRENDIALSIYNNDWAFSILYAKDTFFDNQPASQFSLLDLYYDGTRIYMALNNRYTNKGYILRWDVIAQFTNDFTSATYIGENAQQILEVPVSKEEGAFLTSAGYIVQFNDDRKGLGRYAMDRDNTELDRFLLPNEFRGKISFAPDGSRWLLYDEQKGSLALLRPWW</sequence>
<keyword evidence="2" id="KW-1185">Reference proteome</keyword>
<dbReference type="EMBL" id="CP002868">
    <property type="protein sequence ID" value="AEJ19152.1"/>
    <property type="molecule type" value="Genomic_DNA"/>
</dbReference>
<protein>
    <submittedName>
        <fullName evidence="1">Uncharacterized protein</fullName>
    </submittedName>
</protein>
<dbReference type="OrthoDB" id="9817666at2"/>
<accession>F8EXC5</accession>